<evidence type="ECO:0000313" key="7">
    <source>
        <dbReference type="Proteomes" id="UP000191554"/>
    </source>
</evidence>
<keyword evidence="2" id="KW-0863">Zinc-finger</keyword>
<keyword evidence="7" id="KW-1185">Reference proteome</keyword>
<feature type="zinc finger region" description="dksA C4-type" evidence="4">
    <location>
        <begin position="92"/>
        <end position="116"/>
    </location>
</feature>
<evidence type="ECO:0000256" key="4">
    <source>
        <dbReference type="PROSITE-ProRule" id="PRU00510"/>
    </source>
</evidence>
<dbReference type="Pfam" id="PF01258">
    <property type="entry name" value="zf-dskA_traR"/>
    <property type="match status" value="1"/>
</dbReference>
<dbReference type="InterPro" id="IPR020458">
    <property type="entry name" value="Znf_DskA_TraR_CS"/>
</dbReference>
<dbReference type="STRING" id="48256.CLHUN_41150"/>
<protein>
    <submittedName>
        <fullName evidence="6">General stress protein 16O</fullName>
    </submittedName>
</protein>
<keyword evidence="3" id="KW-0862">Zinc</keyword>
<evidence type="ECO:0000256" key="2">
    <source>
        <dbReference type="ARBA" id="ARBA00022771"/>
    </source>
</evidence>
<dbReference type="Gene3D" id="1.20.120.910">
    <property type="entry name" value="DksA, coiled-coil domain"/>
    <property type="match status" value="1"/>
</dbReference>
<proteinExistence type="predicted"/>
<dbReference type="AlphaFoldDB" id="A0A1V4SDS1"/>
<comment type="caution">
    <text evidence="6">The sequence shown here is derived from an EMBL/GenBank/DDBJ whole genome shotgun (WGS) entry which is preliminary data.</text>
</comment>
<dbReference type="PROSITE" id="PS01102">
    <property type="entry name" value="ZF_DKSA_1"/>
    <property type="match status" value="1"/>
</dbReference>
<evidence type="ECO:0000313" key="6">
    <source>
        <dbReference type="EMBL" id="OPX42000.1"/>
    </source>
</evidence>
<reference evidence="6 7" key="1">
    <citation type="submission" date="2017-03" db="EMBL/GenBank/DDBJ databases">
        <title>Genome sequence of Clostridium hungatei DSM 14427.</title>
        <authorList>
            <person name="Poehlein A."/>
            <person name="Daniel R."/>
        </authorList>
    </citation>
    <scope>NUCLEOTIDE SEQUENCE [LARGE SCALE GENOMIC DNA]</scope>
    <source>
        <strain evidence="6 7">DSM 14427</strain>
    </source>
</reference>
<evidence type="ECO:0000259" key="5">
    <source>
        <dbReference type="Pfam" id="PF01258"/>
    </source>
</evidence>
<dbReference type="PANTHER" id="PTHR33823">
    <property type="entry name" value="RNA POLYMERASE-BINDING TRANSCRIPTION FACTOR DKSA-RELATED"/>
    <property type="match status" value="1"/>
</dbReference>
<dbReference type="RefSeq" id="WP_080066565.1">
    <property type="nucleotide sequence ID" value="NZ_MZGX01000037.1"/>
</dbReference>
<dbReference type="Proteomes" id="UP000191554">
    <property type="component" value="Unassembled WGS sequence"/>
</dbReference>
<feature type="domain" description="Zinc finger DksA/TraR C4-type" evidence="5">
    <location>
        <begin position="87"/>
        <end position="117"/>
    </location>
</feature>
<dbReference type="InterPro" id="IPR000962">
    <property type="entry name" value="Znf_DskA_TraR"/>
</dbReference>
<keyword evidence="1" id="KW-0479">Metal-binding</keyword>
<dbReference type="SUPFAM" id="SSF109635">
    <property type="entry name" value="DnaK suppressor protein DksA, alpha-hairpin domain"/>
    <property type="match status" value="1"/>
</dbReference>
<dbReference type="PROSITE" id="PS51128">
    <property type="entry name" value="ZF_DKSA_2"/>
    <property type="match status" value="1"/>
</dbReference>
<dbReference type="InterPro" id="IPR037187">
    <property type="entry name" value="DnaK_N"/>
</dbReference>
<evidence type="ECO:0000256" key="3">
    <source>
        <dbReference type="ARBA" id="ARBA00022833"/>
    </source>
</evidence>
<gene>
    <name evidence="6" type="primary">yocK</name>
    <name evidence="6" type="ORF">CLHUN_41150</name>
</gene>
<dbReference type="PANTHER" id="PTHR33823:SF4">
    <property type="entry name" value="GENERAL STRESS PROTEIN 16O"/>
    <property type="match status" value="1"/>
</dbReference>
<evidence type="ECO:0000256" key="1">
    <source>
        <dbReference type="ARBA" id="ARBA00022723"/>
    </source>
</evidence>
<dbReference type="GO" id="GO:0008270">
    <property type="term" value="F:zinc ion binding"/>
    <property type="evidence" value="ECO:0007669"/>
    <property type="project" value="UniProtKB-KW"/>
</dbReference>
<dbReference type="OrthoDB" id="9811543at2"/>
<dbReference type="SUPFAM" id="SSF57716">
    <property type="entry name" value="Glucocorticoid receptor-like (DNA-binding domain)"/>
    <property type="match status" value="1"/>
</dbReference>
<accession>A0A1V4SDS1</accession>
<name>A0A1V4SDS1_RUMHU</name>
<sequence length="210" mass="24368">MDSNKLWILKDKLMVQEEKISEAVKLMHKNGEADMSEHYPVELSHYDNHPADMGSELYSLEMNMALKVHEQTKLNDIQHALKKFENGTYGKCEKCNGEIVFERLEAMPAAKLCYSCELENEAGEINTPDQQYDEVFQAPFGRKYLNRQEDDEFEGMDQLNDLIKYGSSDSPQDMGGYADFEEYYTNEIDNQGYVEEVEKISNQQYKNQLP</sequence>
<dbReference type="EMBL" id="MZGX01000037">
    <property type="protein sequence ID" value="OPX42000.1"/>
    <property type="molecule type" value="Genomic_DNA"/>
</dbReference>
<organism evidence="6 7">
    <name type="scientific">Ruminiclostridium hungatei</name>
    <name type="common">Clostridium hungatei</name>
    <dbReference type="NCBI Taxonomy" id="48256"/>
    <lineage>
        <taxon>Bacteria</taxon>
        <taxon>Bacillati</taxon>
        <taxon>Bacillota</taxon>
        <taxon>Clostridia</taxon>
        <taxon>Eubacteriales</taxon>
        <taxon>Oscillospiraceae</taxon>
        <taxon>Ruminiclostridium</taxon>
    </lineage>
</organism>